<evidence type="ECO:0000256" key="6">
    <source>
        <dbReference type="SAM" id="MobiDB-lite"/>
    </source>
</evidence>
<dbReference type="AlphaFoldDB" id="V4HGU1"/>
<dbReference type="eggNOG" id="arCOG02228">
    <property type="taxonomic scope" value="Archaea"/>
</dbReference>
<dbReference type="STRING" id="1324957.K933_01822"/>
<evidence type="ECO:0000313" key="9">
    <source>
        <dbReference type="EMBL" id="ESP89920.1"/>
    </source>
</evidence>
<feature type="transmembrane region" description="Helical" evidence="7">
    <location>
        <begin position="159"/>
        <end position="178"/>
    </location>
</feature>
<dbReference type="InterPro" id="IPR007267">
    <property type="entry name" value="GtrA_DPMS_TM"/>
</dbReference>
<dbReference type="GO" id="GO:0000271">
    <property type="term" value="P:polysaccharide biosynthetic process"/>
    <property type="evidence" value="ECO:0007669"/>
    <property type="project" value="InterPro"/>
</dbReference>
<evidence type="ECO:0000256" key="4">
    <source>
        <dbReference type="ARBA" id="ARBA00022989"/>
    </source>
</evidence>
<comment type="subcellular location">
    <subcellularLocation>
        <location evidence="1">Membrane</location>
        <topology evidence="1">Multi-pass membrane protein</topology>
    </subcellularLocation>
</comment>
<evidence type="ECO:0000259" key="8">
    <source>
        <dbReference type="Pfam" id="PF04138"/>
    </source>
</evidence>
<dbReference type="PATRIC" id="fig|1324957.4.peg.378"/>
<dbReference type="PANTHER" id="PTHR38459">
    <property type="entry name" value="PROPHAGE BACTOPRENOL-LINKED GLUCOSE TRANSLOCASE HOMOLOG"/>
    <property type="match status" value="1"/>
</dbReference>
<evidence type="ECO:0000256" key="3">
    <source>
        <dbReference type="ARBA" id="ARBA00022692"/>
    </source>
</evidence>
<organism evidence="9 10">
    <name type="scientific">Candidatus Halobonum tyrrellensis G22</name>
    <dbReference type="NCBI Taxonomy" id="1324957"/>
    <lineage>
        <taxon>Archaea</taxon>
        <taxon>Methanobacteriati</taxon>
        <taxon>Methanobacteriota</taxon>
        <taxon>Stenosarchaea group</taxon>
        <taxon>Halobacteria</taxon>
        <taxon>Halobacteriales</taxon>
        <taxon>Haloferacaceae</taxon>
        <taxon>Candidatus Halobonum</taxon>
    </lineage>
</organism>
<feature type="compositionally biased region" description="Basic and acidic residues" evidence="6">
    <location>
        <begin position="16"/>
        <end position="33"/>
    </location>
</feature>
<proteinExistence type="inferred from homology"/>
<keyword evidence="3 7" id="KW-0812">Transmembrane</keyword>
<comment type="caution">
    <text evidence="9">The sequence shown here is derived from an EMBL/GenBank/DDBJ whole genome shotgun (WGS) entry which is preliminary data.</text>
</comment>
<dbReference type="EMBL" id="ASGZ01000004">
    <property type="protein sequence ID" value="ESP89920.1"/>
    <property type="molecule type" value="Genomic_DNA"/>
</dbReference>
<keyword evidence="10" id="KW-1185">Reference proteome</keyword>
<dbReference type="Proteomes" id="UP000017840">
    <property type="component" value="Unassembled WGS sequence"/>
</dbReference>
<feature type="transmembrane region" description="Helical" evidence="7">
    <location>
        <begin position="127"/>
        <end position="147"/>
    </location>
</feature>
<evidence type="ECO:0000256" key="1">
    <source>
        <dbReference type="ARBA" id="ARBA00004141"/>
    </source>
</evidence>
<feature type="transmembrane region" description="Helical" evidence="7">
    <location>
        <begin position="82"/>
        <end position="101"/>
    </location>
</feature>
<evidence type="ECO:0000313" key="10">
    <source>
        <dbReference type="Proteomes" id="UP000017840"/>
    </source>
</evidence>
<dbReference type="RefSeq" id="WP_023392963.1">
    <property type="nucleotide sequence ID" value="NZ_ASGZ01000004.1"/>
</dbReference>
<sequence length="188" mass="19311">MTDGGADPGSGSLVDSEPRPERDSESAAARDSEPAGETGTDGESTLAALASGARIGQFVSVGVVGFVFDLTVSTALRELGVFPELAAAVGIETAVIVMFLLNDRFTFAQQGTRGLAATARRLARSNAVRLGGIAVQLATFTAVYRGLAVPLTVAGVDGWFVVSRAAGIGVGMAVNYVAESLFTWRVAE</sequence>
<keyword evidence="5 7" id="KW-0472">Membrane</keyword>
<feature type="region of interest" description="Disordered" evidence="6">
    <location>
        <begin position="1"/>
        <end position="43"/>
    </location>
</feature>
<evidence type="ECO:0000256" key="7">
    <source>
        <dbReference type="SAM" id="Phobius"/>
    </source>
</evidence>
<evidence type="ECO:0000256" key="2">
    <source>
        <dbReference type="ARBA" id="ARBA00009399"/>
    </source>
</evidence>
<comment type="similarity">
    <text evidence="2">Belongs to the GtrA family.</text>
</comment>
<dbReference type="Pfam" id="PF04138">
    <property type="entry name" value="GtrA_DPMS_TM"/>
    <property type="match status" value="1"/>
</dbReference>
<keyword evidence="4 7" id="KW-1133">Transmembrane helix</keyword>
<accession>V4HGU1</accession>
<reference evidence="9 10" key="1">
    <citation type="journal article" date="2013" name="Genome Announc.">
        <title>Draft Genome Sequence of 'Candidatus Halobonum tyrrellensis' Strain G22, Isolated from the Hypersaline Waters of Lake Tyrrell, Australia.</title>
        <authorList>
            <person name="Ugalde J.A."/>
            <person name="Narasingarao P."/>
            <person name="Kuo S."/>
            <person name="Podell S."/>
            <person name="Allen E.E."/>
        </authorList>
    </citation>
    <scope>NUCLEOTIDE SEQUENCE [LARGE SCALE GENOMIC DNA]</scope>
    <source>
        <strain evidence="9 10">G22</strain>
    </source>
</reference>
<dbReference type="InterPro" id="IPR051401">
    <property type="entry name" value="GtrA_CellWall_Glycosyl"/>
</dbReference>
<name>V4HGU1_9EURY</name>
<dbReference type="OrthoDB" id="44002at2157"/>
<evidence type="ECO:0000256" key="5">
    <source>
        <dbReference type="ARBA" id="ARBA00023136"/>
    </source>
</evidence>
<protein>
    <recommendedName>
        <fullName evidence="8">GtrA/DPMS transmembrane domain-containing protein</fullName>
    </recommendedName>
</protein>
<gene>
    <name evidence="9" type="ORF">K933_01822</name>
</gene>
<dbReference type="PANTHER" id="PTHR38459:SF1">
    <property type="entry name" value="PROPHAGE BACTOPRENOL-LINKED GLUCOSE TRANSLOCASE HOMOLOG"/>
    <property type="match status" value="1"/>
</dbReference>
<dbReference type="GO" id="GO:0005886">
    <property type="term" value="C:plasma membrane"/>
    <property type="evidence" value="ECO:0007669"/>
    <property type="project" value="TreeGrafter"/>
</dbReference>
<feature type="domain" description="GtrA/DPMS transmembrane" evidence="8">
    <location>
        <begin position="57"/>
        <end position="184"/>
    </location>
</feature>